<dbReference type="EMBL" id="FUZT01000025">
    <property type="protein sequence ID" value="SKC91609.1"/>
    <property type="molecule type" value="Genomic_DNA"/>
</dbReference>
<feature type="transmembrane region" description="Helical" evidence="1">
    <location>
        <begin position="174"/>
        <end position="195"/>
    </location>
</feature>
<accession>A0A1T5MUM5</accession>
<evidence type="ECO:0000313" key="2">
    <source>
        <dbReference type="EMBL" id="SKC91609.1"/>
    </source>
</evidence>
<dbReference type="Pfam" id="PF02447">
    <property type="entry name" value="GntP_permease"/>
    <property type="match status" value="1"/>
</dbReference>
<dbReference type="PANTHER" id="PTHR30354">
    <property type="entry name" value="GNT FAMILY GLUCONATE TRANSPORTER"/>
    <property type="match status" value="1"/>
</dbReference>
<keyword evidence="3" id="KW-1185">Reference proteome</keyword>
<feature type="transmembrane region" description="Helical" evidence="1">
    <location>
        <begin position="403"/>
        <end position="426"/>
    </location>
</feature>
<organism evidence="2 3">
    <name type="scientific">Maledivibacter halophilus</name>
    <dbReference type="NCBI Taxonomy" id="36842"/>
    <lineage>
        <taxon>Bacteria</taxon>
        <taxon>Bacillati</taxon>
        <taxon>Bacillota</taxon>
        <taxon>Clostridia</taxon>
        <taxon>Peptostreptococcales</taxon>
        <taxon>Caminicellaceae</taxon>
        <taxon>Maledivibacter</taxon>
    </lineage>
</organism>
<keyword evidence="1" id="KW-0812">Transmembrane</keyword>
<dbReference type="Proteomes" id="UP000190285">
    <property type="component" value="Unassembled WGS sequence"/>
</dbReference>
<feature type="transmembrane region" description="Helical" evidence="1">
    <location>
        <begin position="20"/>
        <end position="41"/>
    </location>
</feature>
<reference evidence="2 3" key="1">
    <citation type="submission" date="2017-02" db="EMBL/GenBank/DDBJ databases">
        <authorList>
            <person name="Peterson S.W."/>
        </authorList>
    </citation>
    <scope>NUCLEOTIDE SEQUENCE [LARGE SCALE GENOMIC DNA]</scope>
    <source>
        <strain evidence="2 3">M1</strain>
    </source>
</reference>
<sequence length="427" mass="44464">MLGIIIGLALLMFLAYKGMSIIWVAPICAMVVALTGGLELLPAYTQSYMTGFVGFAKSWFPVFMLGAIFGKVMDESGAAQSVAHWIISVIGKKRAILAVVVACAALTYGGISLFVVVFAIYPLAIALFREANITRKLIPGSIALGAFAFTMTAVPGTPQIQNLIPMDYYGTTPMAAPIMGTVAALIMFSVGMFWLTYREKKLSAAGEVFVEPNKKVEITDSSQLPNPFISALPLITVVVLLNAFKFNIVTSLLAGIVLGLVLNYKRIPSMVSTINDGASGSVLAIINTSAAVGFGTVVRAAPGFETLTNVMLGIKGNPLISEAVAVNVLAGATGSASGGMGIALEALGEKYVELAASTGVSLEAFHRIASLASGGLDTLPHNGAVLTLLAVTAMTHKDSYFDIFITCTATPVLSVAIAIILASIGLI</sequence>
<feature type="transmembrane region" description="Helical" evidence="1">
    <location>
        <begin position="137"/>
        <end position="154"/>
    </location>
</feature>
<keyword evidence="1" id="KW-1133">Transmembrane helix</keyword>
<dbReference type="GO" id="GO:0015128">
    <property type="term" value="F:gluconate transmembrane transporter activity"/>
    <property type="evidence" value="ECO:0007669"/>
    <property type="project" value="InterPro"/>
</dbReference>
<dbReference type="STRING" id="36842.SAMN02194393_05353"/>
<evidence type="ECO:0000256" key="1">
    <source>
        <dbReference type="SAM" id="Phobius"/>
    </source>
</evidence>
<dbReference type="RefSeq" id="WP_079495917.1">
    <property type="nucleotide sequence ID" value="NZ_FUZT01000025.1"/>
</dbReference>
<dbReference type="OrthoDB" id="86125at2"/>
<dbReference type="PANTHER" id="PTHR30354:SF7">
    <property type="entry name" value="BLL7963 PROTEIN"/>
    <property type="match status" value="1"/>
</dbReference>
<evidence type="ECO:0000313" key="3">
    <source>
        <dbReference type="Proteomes" id="UP000190285"/>
    </source>
</evidence>
<dbReference type="GO" id="GO:0005886">
    <property type="term" value="C:plasma membrane"/>
    <property type="evidence" value="ECO:0007669"/>
    <property type="project" value="TreeGrafter"/>
</dbReference>
<dbReference type="InterPro" id="IPR003474">
    <property type="entry name" value="Glcn_transporter"/>
</dbReference>
<feature type="transmembrane region" description="Helical" evidence="1">
    <location>
        <begin position="95"/>
        <end position="125"/>
    </location>
</feature>
<feature type="transmembrane region" description="Helical" evidence="1">
    <location>
        <begin position="48"/>
        <end position="69"/>
    </location>
</feature>
<dbReference type="AlphaFoldDB" id="A0A1T5MUM5"/>
<name>A0A1T5MUM5_9FIRM</name>
<keyword evidence="1" id="KW-0472">Membrane</keyword>
<protein>
    <submittedName>
        <fullName evidence="2">H+/gluconate symporter</fullName>
    </submittedName>
</protein>
<gene>
    <name evidence="2" type="ORF">SAMN02194393_05353</name>
</gene>
<proteinExistence type="predicted"/>
<feature type="transmembrane region" description="Helical" evidence="1">
    <location>
        <begin position="247"/>
        <end position="264"/>
    </location>
</feature>